<proteinExistence type="predicted"/>
<dbReference type="SMART" id="SM00746">
    <property type="entry name" value="TRASH"/>
    <property type="match status" value="1"/>
</dbReference>
<dbReference type="Gene3D" id="1.10.620.20">
    <property type="entry name" value="Ribonucleotide Reductase, subunit A"/>
    <property type="match status" value="1"/>
</dbReference>
<accession>A0A5B9QE72</accession>
<feature type="domain" description="TRASH" evidence="1">
    <location>
        <begin position="173"/>
        <end position="211"/>
    </location>
</feature>
<organism evidence="2 3">
    <name type="scientific">Bythopirellula goksoeyrii</name>
    <dbReference type="NCBI Taxonomy" id="1400387"/>
    <lineage>
        <taxon>Bacteria</taxon>
        <taxon>Pseudomonadati</taxon>
        <taxon>Planctomycetota</taxon>
        <taxon>Planctomycetia</taxon>
        <taxon>Pirellulales</taxon>
        <taxon>Lacipirellulaceae</taxon>
        <taxon>Bythopirellula</taxon>
    </lineage>
</organism>
<dbReference type="KEGG" id="bgok:Pr1d_30980"/>
<evidence type="ECO:0000259" key="1">
    <source>
        <dbReference type="SMART" id="SM00746"/>
    </source>
</evidence>
<dbReference type="InterPro" id="IPR012348">
    <property type="entry name" value="RNR-like"/>
</dbReference>
<dbReference type="GO" id="GO:0016491">
    <property type="term" value="F:oxidoreductase activity"/>
    <property type="evidence" value="ECO:0007669"/>
    <property type="project" value="InterPro"/>
</dbReference>
<name>A0A5B9QE72_9BACT</name>
<dbReference type="EMBL" id="CP042913">
    <property type="protein sequence ID" value="QEG35792.1"/>
    <property type="molecule type" value="Genomic_DNA"/>
</dbReference>
<dbReference type="Pfam" id="PF04945">
    <property type="entry name" value="YHS"/>
    <property type="match status" value="1"/>
</dbReference>
<dbReference type="InterPro" id="IPR011017">
    <property type="entry name" value="TRASH_dom"/>
</dbReference>
<dbReference type="Proteomes" id="UP000323917">
    <property type="component" value="Chromosome"/>
</dbReference>
<protein>
    <submittedName>
        <fullName evidence="2">YHS domain protein</fullName>
    </submittedName>
</protein>
<evidence type="ECO:0000313" key="3">
    <source>
        <dbReference type="Proteomes" id="UP000323917"/>
    </source>
</evidence>
<dbReference type="InterPro" id="IPR009078">
    <property type="entry name" value="Ferritin-like_SF"/>
</dbReference>
<gene>
    <name evidence="2" type="ORF">Pr1d_30980</name>
</gene>
<dbReference type="SUPFAM" id="SSF47240">
    <property type="entry name" value="Ferritin-like"/>
    <property type="match status" value="1"/>
</dbReference>
<dbReference type="RefSeq" id="WP_210417722.1">
    <property type="nucleotide sequence ID" value="NZ_CP042913.1"/>
</dbReference>
<sequence length="220" mass="25665">MPDLTTFAKHVQDVLSDAFREPHWTPEELERYMAEVELRRVAFENLADQLNQTVVRPRLEILAKQFPNTALLEEQQSHQSSCTFEYCDRFPAFATIEFSIEHDMRFETLFVHLRCRIVPVFVKFVEQDNLPLPSDSVEEEEVADWVEERLLEFLDTYMQLDAESDSEEELTTDPVCGMKILHSAAAGTESYYGHPYYFCSKGCLTKFQDDPEQYAQIKTI</sequence>
<reference evidence="2 3" key="1">
    <citation type="submission" date="2019-08" db="EMBL/GenBank/DDBJ databases">
        <title>Deep-cultivation of Planctomycetes and their phenomic and genomic characterization uncovers novel biology.</title>
        <authorList>
            <person name="Wiegand S."/>
            <person name="Jogler M."/>
            <person name="Boedeker C."/>
            <person name="Pinto D."/>
            <person name="Vollmers J."/>
            <person name="Rivas-Marin E."/>
            <person name="Kohn T."/>
            <person name="Peeters S.H."/>
            <person name="Heuer A."/>
            <person name="Rast P."/>
            <person name="Oberbeckmann S."/>
            <person name="Bunk B."/>
            <person name="Jeske O."/>
            <person name="Meyerdierks A."/>
            <person name="Storesund J.E."/>
            <person name="Kallscheuer N."/>
            <person name="Luecker S."/>
            <person name="Lage O.M."/>
            <person name="Pohl T."/>
            <person name="Merkel B.J."/>
            <person name="Hornburger P."/>
            <person name="Mueller R.-W."/>
            <person name="Bruemmer F."/>
            <person name="Labrenz M."/>
            <person name="Spormann A.M."/>
            <person name="Op den Camp H."/>
            <person name="Overmann J."/>
            <person name="Amann R."/>
            <person name="Jetten M.S.M."/>
            <person name="Mascher T."/>
            <person name="Medema M.H."/>
            <person name="Devos D.P."/>
            <person name="Kaster A.-K."/>
            <person name="Ovreas L."/>
            <person name="Rohde M."/>
            <person name="Galperin M.Y."/>
            <person name="Jogler C."/>
        </authorList>
    </citation>
    <scope>NUCLEOTIDE SEQUENCE [LARGE SCALE GENOMIC DNA]</scope>
    <source>
        <strain evidence="2 3">Pr1d</strain>
    </source>
</reference>
<dbReference type="AlphaFoldDB" id="A0A5B9QE72"/>
<evidence type="ECO:0000313" key="2">
    <source>
        <dbReference type="EMBL" id="QEG35792.1"/>
    </source>
</evidence>
<keyword evidence="3" id="KW-1185">Reference proteome</keyword>
<dbReference type="InterPro" id="IPR007029">
    <property type="entry name" value="YHS_dom"/>
</dbReference>